<proteinExistence type="predicted"/>
<dbReference type="Proteomes" id="UP001590950">
    <property type="component" value="Unassembled WGS sequence"/>
</dbReference>
<sequence>MPSLFVIAVLLQLHTLILAAAPQPSPFLSLTNVPTTSEYPSPANRLPPHRLTYRIQRTTTSITFYGYTRTIDQNNAAVCVQRAKEECISKIDDWNQPIAPSGVAVKSWRSGLVILKLYPQANMLWREWTNAVVGLEWFLEQYEAVDVVFTVSVEGKGLTVASGKFITWARNSTSAADVA</sequence>
<keyword evidence="1" id="KW-0732">Signal</keyword>
<accession>A0ABR4ACE6</accession>
<evidence type="ECO:0000313" key="2">
    <source>
        <dbReference type="EMBL" id="KAL2043453.1"/>
    </source>
</evidence>
<feature type="chain" id="PRO_5045163251" evidence="1">
    <location>
        <begin position="20"/>
        <end position="179"/>
    </location>
</feature>
<evidence type="ECO:0000256" key="1">
    <source>
        <dbReference type="SAM" id="SignalP"/>
    </source>
</evidence>
<evidence type="ECO:0000313" key="3">
    <source>
        <dbReference type="Proteomes" id="UP001590950"/>
    </source>
</evidence>
<feature type="signal peptide" evidence="1">
    <location>
        <begin position="1"/>
        <end position="19"/>
    </location>
</feature>
<reference evidence="2 3" key="1">
    <citation type="submission" date="2024-09" db="EMBL/GenBank/DDBJ databases">
        <title>Rethinking Asexuality: The Enigmatic Case of Functional Sexual Genes in Lepraria (Stereocaulaceae).</title>
        <authorList>
            <person name="Doellman M."/>
            <person name="Sun Y."/>
            <person name="Barcenas-Pena A."/>
            <person name="Lumbsch H.T."/>
            <person name="Grewe F."/>
        </authorList>
    </citation>
    <scope>NUCLEOTIDE SEQUENCE [LARGE SCALE GENOMIC DNA]</scope>
    <source>
        <strain evidence="2 3">Mercado 3170</strain>
    </source>
</reference>
<gene>
    <name evidence="2" type="ORF">N7G274_003760</name>
</gene>
<organism evidence="2 3">
    <name type="scientific">Stereocaulon virgatum</name>
    <dbReference type="NCBI Taxonomy" id="373712"/>
    <lineage>
        <taxon>Eukaryota</taxon>
        <taxon>Fungi</taxon>
        <taxon>Dikarya</taxon>
        <taxon>Ascomycota</taxon>
        <taxon>Pezizomycotina</taxon>
        <taxon>Lecanoromycetes</taxon>
        <taxon>OSLEUM clade</taxon>
        <taxon>Lecanoromycetidae</taxon>
        <taxon>Lecanorales</taxon>
        <taxon>Lecanorineae</taxon>
        <taxon>Stereocaulaceae</taxon>
        <taxon>Stereocaulon</taxon>
    </lineage>
</organism>
<keyword evidence="3" id="KW-1185">Reference proteome</keyword>
<protein>
    <submittedName>
        <fullName evidence="2">Uncharacterized protein</fullName>
    </submittedName>
</protein>
<name>A0ABR4ACE6_9LECA</name>
<dbReference type="EMBL" id="JBEFKJ010000011">
    <property type="protein sequence ID" value="KAL2043453.1"/>
    <property type="molecule type" value="Genomic_DNA"/>
</dbReference>
<comment type="caution">
    <text evidence="2">The sequence shown here is derived from an EMBL/GenBank/DDBJ whole genome shotgun (WGS) entry which is preliminary data.</text>
</comment>